<dbReference type="PANTHER" id="PTHR31027">
    <property type="entry name" value="NUCLEAR SEGREGATION PROTEIN BFR1"/>
    <property type="match status" value="1"/>
</dbReference>
<dbReference type="GO" id="GO:0005783">
    <property type="term" value="C:endoplasmic reticulum"/>
    <property type="evidence" value="ECO:0007669"/>
    <property type="project" value="TreeGrafter"/>
</dbReference>
<evidence type="ECO:0000313" key="3">
    <source>
        <dbReference type="EMBL" id="KAF5559429.1"/>
    </source>
</evidence>
<evidence type="ECO:0000313" key="4">
    <source>
        <dbReference type="Proteomes" id="UP000574317"/>
    </source>
</evidence>
<dbReference type="Proteomes" id="UP000574317">
    <property type="component" value="Unassembled WGS sequence"/>
</dbReference>
<dbReference type="GO" id="GO:0003729">
    <property type="term" value="F:mRNA binding"/>
    <property type="evidence" value="ECO:0007669"/>
    <property type="project" value="TreeGrafter"/>
</dbReference>
<dbReference type="Gene3D" id="1.10.287.1490">
    <property type="match status" value="1"/>
</dbReference>
<keyword evidence="4" id="KW-1185">Reference proteome</keyword>
<organism evidence="3 4">
    <name type="scientific">Fusarium napiforme</name>
    <dbReference type="NCBI Taxonomy" id="42672"/>
    <lineage>
        <taxon>Eukaryota</taxon>
        <taxon>Fungi</taxon>
        <taxon>Dikarya</taxon>
        <taxon>Ascomycota</taxon>
        <taxon>Pezizomycotina</taxon>
        <taxon>Sordariomycetes</taxon>
        <taxon>Hypocreomycetidae</taxon>
        <taxon>Hypocreales</taxon>
        <taxon>Nectriaceae</taxon>
        <taxon>Fusarium</taxon>
        <taxon>Fusarium fujikuroi species complex</taxon>
    </lineage>
</organism>
<evidence type="ECO:0000256" key="1">
    <source>
        <dbReference type="SAM" id="Coils"/>
    </source>
</evidence>
<feature type="region of interest" description="Disordered" evidence="2">
    <location>
        <begin position="290"/>
        <end position="339"/>
    </location>
</feature>
<feature type="region of interest" description="Disordered" evidence="2">
    <location>
        <begin position="223"/>
        <end position="250"/>
    </location>
</feature>
<keyword evidence="1" id="KW-0175">Coiled coil</keyword>
<proteinExistence type="predicted"/>
<protein>
    <submittedName>
        <fullName evidence="3">Brefeldin A resistance BFR1 (Maintenance of normal ploidy)</fullName>
    </submittedName>
</protein>
<feature type="non-terminal residue" evidence="3">
    <location>
        <position position="1"/>
    </location>
</feature>
<feature type="compositionally biased region" description="Basic and acidic residues" evidence="2">
    <location>
        <begin position="403"/>
        <end position="425"/>
    </location>
</feature>
<name>A0A8H5JQH4_9HYPO</name>
<accession>A0A8H5JQH4</accession>
<dbReference type="GO" id="GO:1990904">
    <property type="term" value="C:ribonucleoprotein complex"/>
    <property type="evidence" value="ECO:0007669"/>
    <property type="project" value="TreeGrafter"/>
</dbReference>
<dbReference type="InterPro" id="IPR039604">
    <property type="entry name" value="Bfr1"/>
</dbReference>
<dbReference type="PANTHER" id="PTHR31027:SF2">
    <property type="entry name" value="LEBERCILIN DOMAIN-CONTAINING PROTEIN"/>
    <property type="match status" value="1"/>
</dbReference>
<feature type="region of interest" description="Disordered" evidence="2">
    <location>
        <begin position="1"/>
        <end position="55"/>
    </location>
</feature>
<reference evidence="3 4" key="1">
    <citation type="submission" date="2020-05" db="EMBL/GenBank/DDBJ databases">
        <title>Identification and distribution of gene clusters putatively required for synthesis of sphingolipid metabolism inhibitors in phylogenetically diverse species of the filamentous fungus Fusarium.</title>
        <authorList>
            <person name="Kim H.-S."/>
            <person name="Busman M."/>
            <person name="Brown D.W."/>
            <person name="Divon H."/>
            <person name="Uhlig S."/>
            <person name="Proctor R.H."/>
        </authorList>
    </citation>
    <scope>NUCLEOTIDE SEQUENCE [LARGE SCALE GENOMIC DNA]</scope>
    <source>
        <strain evidence="3 4">NRRL 25196</strain>
    </source>
</reference>
<evidence type="ECO:0000256" key="2">
    <source>
        <dbReference type="SAM" id="MobiDB-lite"/>
    </source>
</evidence>
<dbReference type="EMBL" id="JAAOAO010000175">
    <property type="protein sequence ID" value="KAF5559429.1"/>
    <property type="molecule type" value="Genomic_DNA"/>
</dbReference>
<dbReference type="AlphaFoldDB" id="A0A8H5JQH4"/>
<comment type="caution">
    <text evidence="3">The sequence shown here is derived from an EMBL/GenBank/DDBJ whole genome shotgun (WGS) entry which is preliminary data.</text>
</comment>
<dbReference type="GO" id="GO:0008298">
    <property type="term" value="P:intracellular mRNA localization"/>
    <property type="evidence" value="ECO:0007669"/>
    <property type="project" value="TreeGrafter"/>
</dbReference>
<feature type="compositionally biased region" description="Basic residues" evidence="2">
    <location>
        <begin position="320"/>
        <end position="329"/>
    </location>
</feature>
<feature type="coiled-coil region" evidence="1">
    <location>
        <begin position="124"/>
        <end position="170"/>
    </location>
</feature>
<sequence>AAVKAKIEIAMPNKNKDQPNPTQKRRQELIAQANEIRQKQAGGKNARSTKLDQIKRLDEQVRSRINEQKAAKSKVPFKSLEDLDRQIASLDKQVNSGTMKLVDEKKALSDISSLRKMRKNFGQLDDSQKQIDDLRAKIKEIKDSMDDPEQKALSDQYNKIQAEIDAIKAEQDEAYKGLSSLRDERSKLQAEQQEKYTAIRKLKDDYYGQKKAYQAYDREARERYREKQRAEQERYHQERKKAEAERRLGDASDPAYLDEIRRAHSLLQFLDPNHKVEKGPLMADTGLGAQAQRSVDESGLKGTKLLRKEDRDEEYAPAVKKGKKGKKTAHGGSSNKFNVPPAVVEDCAAMGIDPPMSAADIPAVAEKVRAKLDFWKKDQDAQTQRNIEKAKKEIAELEAAEANGDKVEQTTADLKETSIADKQES</sequence>
<gene>
    <name evidence="3" type="ORF">FNAPI_4734</name>
</gene>
<feature type="region of interest" description="Disordered" evidence="2">
    <location>
        <begin position="400"/>
        <end position="425"/>
    </location>
</feature>
<dbReference type="GO" id="GO:0042175">
    <property type="term" value="C:nuclear outer membrane-endoplasmic reticulum membrane network"/>
    <property type="evidence" value="ECO:0007669"/>
    <property type="project" value="TreeGrafter"/>
</dbReference>